<feature type="transmembrane region" description="Helical" evidence="1">
    <location>
        <begin position="121"/>
        <end position="141"/>
    </location>
</feature>
<feature type="transmembrane region" description="Helical" evidence="1">
    <location>
        <begin position="92"/>
        <end position="109"/>
    </location>
</feature>
<comment type="caution">
    <text evidence="2">The sequence shown here is derived from an EMBL/GenBank/DDBJ whole genome shotgun (WGS) entry which is preliminary data.</text>
</comment>
<name>A0A5J4IYQ3_9FLAO</name>
<keyword evidence="3" id="KW-1185">Reference proteome</keyword>
<sequence>MLLPSIASKVDMYNSSEMTELYSERTKSFFHTVTATFNYFSRFYIFFLIFKIKKMLKDCSVETPELNSLFNFVLLFFSITFMLTLFPSGGRFMTISTQMFFFFLIRFYVHFKSNTLQKYILGFVPVYSFFILFNVVYLGFILTSSKIWYGNIFWIIYEGMGYKFIYF</sequence>
<dbReference type="AlphaFoldDB" id="A0A5J4IYQ3"/>
<organism evidence="2 3">
    <name type="scientific">Patiriisocius marinus</name>
    <dbReference type="NCBI Taxonomy" id="1397112"/>
    <lineage>
        <taxon>Bacteria</taxon>
        <taxon>Pseudomonadati</taxon>
        <taxon>Bacteroidota</taxon>
        <taxon>Flavobacteriia</taxon>
        <taxon>Flavobacteriales</taxon>
        <taxon>Flavobacteriaceae</taxon>
        <taxon>Patiriisocius</taxon>
    </lineage>
</organism>
<dbReference type="Proteomes" id="UP000326509">
    <property type="component" value="Unassembled WGS sequence"/>
</dbReference>
<evidence type="ECO:0000256" key="1">
    <source>
        <dbReference type="SAM" id="Phobius"/>
    </source>
</evidence>
<proteinExistence type="predicted"/>
<keyword evidence="1" id="KW-0472">Membrane</keyword>
<accession>A0A5J4IYQ3</accession>
<feature type="transmembrane region" description="Helical" evidence="1">
    <location>
        <begin position="69"/>
        <end position="86"/>
    </location>
</feature>
<keyword evidence="1" id="KW-0812">Transmembrane</keyword>
<feature type="transmembrane region" description="Helical" evidence="1">
    <location>
        <begin position="147"/>
        <end position="166"/>
    </location>
</feature>
<dbReference type="EMBL" id="BKCG01000006">
    <property type="protein sequence ID" value="GER60164.1"/>
    <property type="molecule type" value="Genomic_DNA"/>
</dbReference>
<protein>
    <submittedName>
        <fullName evidence="2">Uncharacterized protein</fullName>
    </submittedName>
</protein>
<evidence type="ECO:0000313" key="2">
    <source>
        <dbReference type="EMBL" id="GER60164.1"/>
    </source>
</evidence>
<gene>
    <name evidence="2" type="ORF">ULMA_22720</name>
</gene>
<keyword evidence="1" id="KW-1133">Transmembrane helix</keyword>
<evidence type="ECO:0000313" key="3">
    <source>
        <dbReference type="Proteomes" id="UP000326509"/>
    </source>
</evidence>
<feature type="transmembrane region" description="Helical" evidence="1">
    <location>
        <begin position="28"/>
        <end position="49"/>
    </location>
</feature>
<reference evidence="2 3" key="1">
    <citation type="submission" date="2019-08" db="EMBL/GenBank/DDBJ databases">
        <title>Draft genome sequence of Ulvibacter marinus type strain NBRC 109484.</title>
        <authorList>
            <person name="Kawano K."/>
            <person name="Ushijima N."/>
            <person name="Kihara M."/>
            <person name="Itoh H."/>
        </authorList>
    </citation>
    <scope>NUCLEOTIDE SEQUENCE [LARGE SCALE GENOMIC DNA]</scope>
    <source>
        <strain evidence="2 3">NBRC 109484</strain>
    </source>
</reference>